<feature type="transmembrane region" description="Helical" evidence="2">
    <location>
        <begin position="99"/>
        <end position="123"/>
    </location>
</feature>
<reference evidence="3 4" key="1">
    <citation type="journal article" date="2024" name="G3 (Bethesda)">
        <title>Genome assembly of Hibiscus sabdariffa L. provides insights into metabolisms of medicinal natural products.</title>
        <authorList>
            <person name="Kim T."/>
        </authorList>
    </citation>
    <scope>NUCLEOTIDE SEQUENCE [LARGE SCALE GENOMIC DNA]</scope>
    <source>
        <strain evidence="3">TK-2024</strain>
        <tissue evidence="3">Old leaves</tissue>
    </source>
</reference>
<name>A0ABR2RY70_9ROSI</name>
<accession>A0ABR2RY70</accession>
<evidence type="ECO:0000256" key="2">
    <source>
        <dbReference type="SAM" id="Phobius"/>
    </source>
</evidence>
<keyword evidence="4" id="KW-1185">Reference proteome</keyword>
<sequence length="129" mass="14018">MWNEKRKSSKRPERPGMKDTTTTDRKSAAVGREQGVKQYAITAAVELDRSLQGFHWTAQAKENRARSSLAAADAATTAERKNKNIGTQLASTMGFISPLFVLCGLLISEGSFAVGMGAVPWVLMSEVRS</sequence>
<protein>
    <submittedName>
        <fullName evidence="3">Uncharacterized protein</fullName>
    </submittedName>
</protein>
<evidence type="ECO:0000313" key="3">
    <source>
        <dbReference type="EMBL" id="KAK9017936.1"/>
    </source>
</evidence>
<dbReference type="EMBL" id="JBBPBN010000019">
    <property type="protein sequence ID" value="KAK9017936.1"/>
    <property type="molecule type" value="Genomic_DNA"/>
</dbReference>
<organism evidence="3 4">
    <name type="scientific">Hibiscus sabdariffa</name>
    <name type="common">roselle</name>
    <dbReference type="NCBI Taxonomy" id="183260"/>
    <lineage>
        <taxon>Eukaryota</taxon>
        <taxon>Viridiplantae</taxon>
        <taxon>Streptophyta</taxon>
        <taxon>Embryophyta</taxon>
        <taxon>Tracheophyta</taxon>
        <taxon>Spermatophyta</taxon>
        <taxon>Magnoliopsida</taxon>
        <taxon>eudicotyledons</taxon>
        <taxon>Gunneridae</taxon>
        <taxon>Pentapetalae</taxon>
        <taxon>rosids</taxon>
        <taxon>malvids</taxon>
        <taxon>Malvales</taxon>
        <taxon>Malvaceae</taxon>
        <taxon>Malvoideae</taxon>
        <taxon>Hibiscus</taxon>
    </lineage>
</organism>
<proteinExistence type="predicted"/>
<gene>
    <name evidence="3" type="ORF">V6N11_000932</name>
</gene>
<evidence type="ECO:0000313" key="4">
    <source>
        <dbReference type="Proteomes" id="UP001396334"/>
    </source>
</evidence>
<keyword evidence="2" id="KW-1133">Transmembrane helix</keyword>
<evidence type="ECO:0000256" key="1">
    <source>
        <dbReference type="SAM" id="MobiDB-lite"/>
    </source>
</evidence>
<feature type="compositionally biased region" description="Basic and acidic residues" evidence="1">
    <location>
        <begin position="1"/>
        <end position="27"/>
    </location>
</feature>
<dbReference type="Proteomes" id="UP001396334">
    <property type="component" value="Unassembled WGS sequence"/>
</dbReference>
<comment type="caution">
    <text evidence="3">The sequence shown here is derived from an EMBL/GenBank/DDBJ whole genome shotgun (WGS) entry which is preliminary data.</text>
</comment>
<keyword evidence="2" id="KW-0472">Membrane</keyword>
<feature type="region of interest" description="Disordered" evidence="1">
    <location>
        <begin position="1"/>
        <end position="31"/>
    </location>
</feature>
<keyword evidence="2" id="KW-0812">Transmembrane</keyword>